<accession>A0AAX2BCV9</accession>
<dbReference type="GO" id="GO:0009279">
    <property type="term" value="C:cell outer membrane"/>
    <property type="evidence" value="ECO:0007669"/>
    <property type="project" value="UniProtKB-SubCell"/>
</dbReference>
<evidence type="ECO:0000313" key="9">
    <source>
        <dbReference type="Proteomes" id="UP000245995"/>
    </source>
</evidence>
<dbReference type="GO" id="GO:0016746">
    <property type="term" value="F:acyltransferase activity"/>
    <property type="evidence" value="ECO:0007669"/>
    <property type="project" value="UniProtKB-KW"/>
</dbReference>
<dbReference type="InterPro" id="IPR011250">
    <property type="entry name" value="OMP/PagP_B-barrel"/>
</dbReference>
<evidence type="ECO:0000256" key="5">
    <source>
        <dbReference type="ARBA" id="ARBA00023136"/>
    </source>
</evidence>
<keyword evidence="3 8" id="KW-0808">Transferase</keyword>
<sequence length="92" mass="10777">MMIFKDSHKEWQPIAGYAWEKGWHFDKREKFRVGLGFTAGITARKDFANYVPLPIVLPIFSASYNNVNMQFTYIPGTYNNGNVLFGWLRYSF</sequence>
<dbReference type="SUPFAM" id="SSF56925">
    <property type="entry name" value="OMPA-like"/>
    <property type="match status" value="1"/>
</dbReference>
<keyword evidence="4" id="KW-0732">Signal</keyword>
<dbReference type="EC" id="2.3.1.-" evidence="8"/>
<dbReference type="Pfam" id="PF07017">
    <property type="entry name" value="PagP"/>
    <property type="match status" value="1"/>
</dbReference>
<comment type="similarity">
    <text evidence="2">Belongs to the lipid A palmitoyltransferase family.</text>
</comment>
<evidence type="ECO:0000256" key="3">
    <source>
        <dbReference type="ARBA" id="ARBA00022679"/>
    </source>
</evidence>
<dbReference type="Gene3D" id="2.40.160.20">
    <property type="match status" value="1"/>
</dbReference>
<evidence type="ECO:0000256" key="2">
    <source>
        <dbReference type="ARBA" id="ARBA00006368"/>
    </source>
</evidence>
<organism evidence="8 9">
    <name type="scientific">Citrobacter amalonaticus</name>
    <dbReference type="NCBI Taxonomy" id="35703"/>
    <lineage>
        <taxon>Bacteria</taxon>
        <taxon>Pseudomonadati</taxon>
        <taxon>Pseudomonadota</taxon>
        <taxon>Gammaproteobacteria</taxon>
        <taxon>Enterobacterales</taxon>
        <taxon>Enterobacteriaceae</taxon>
        <taxon>Citrobacter</taxon>
    </lineage>
</organism>
<dbReference type="InterPro" id="IPR009746">
    <property type="entry name" value="LipidA_acyl_PagP"/>
</dbReference>
<evidence type="ECO:0000313" key="8">
    <source>
        <dbReference type="EMBL" id="SAY72721.1"/>
    </source>
</evidence>
<name>A0AAX2BCV9_CITAM</name>
<evidence type="ECO:0000256" key="7">
    <source>
        <dbReference type="ARBA" id="ARBA00023315"/>
    </source>
</evidence>
<reference evidence="8 9" key="1">
    <citation type="submission" date="2016-04" db="EMBL/GenBank/DDBJ databases">
        <authorList>
            <person name="Regsiter A."/>
            <person name="William W."/>
        </authorList>
    </citation>
    <scope>NUCLEOTIDE SEQUENCE [LARGE SCALE GENOMIC DNA]</scope>
    <source>
        <strain evidence="8 9">92</strain>
    </source>
</reference>
<evidence type="ECO:0000256" key="6">
    <source>
        <dbReference type="ARBA" id="ARBA00023237"/>
    </source>
</evidence>
<gene>
    <name evidence="8" type="ORF">CITRO92_0275</name>
</gene>
<evidence type="ECO:0000256" key="4">
    <source>
        <dbReference type="ARBA" id="ARBA00022729"/>
    </source>
</evidence>
<proteinExistence type="inferred from homology"/>
<dbReference type="EMBL" id="LT556085">
    <property type="protein sequence ID" value="SAY72721.1"/>
    <property type="molecule type" value="Genomic_DNA"/>
</dbReference>
<evidence type="ECO:0000256" key="1">
    <source>
        <dbReference type="ARBA" id="ARBA00004442"/>
    </source>
</evidence>
<keyword evidence="7 8" id="KW-0012">Acyltransferase</keyword>
<dbReference type="AlphaFoldDB" id="A0AAX2BCV9"/>
<keyword evidence="6" id="KW-0998">Cell outer membrane</keyword>
<dbReference type="Proteomes" id="UP000245995">
    <property type="component" value="Chromosome CITRO92"/>
</dbReference>
<comment type="subcellular location">
    <subcellularLocation>
        <location evidence="1">Cell outer membrane</location>
    </subcellularLocation>
</comment>
<keyword evidence="5" id="KW-0472">Membrane</keyword>
<protein>
    <submittedName>
        <fullName evidence="8">Palmitoyl transferase for Lipid A</fullName>
        <ecNumber evidence="8">2.3.1.-</ecNumber>
    </submittedName>
</protein>